<evidence type="ECO:0000313" key="2">
    <source>
        <dbReference type="Proteomes" id="UP000007305"/>
    </source>
</evidence>
<protein>
    <submittedName>
        <fullName evidence="1">Uncharacterized protein</fullName>
    </submittedName>
</protein>
<accession>A0A804N6I7</accession>
<name>A0A804N6I7_MAIZE</name>
<reference evidence="1" key="3">
    <citation type="submission" date="2021-05" db="UniProtKB">
        <authorList>
            <consortium name="EnsemblPlants"/>
        </authorList>
    </citation>
    <scope>IDENTIFICATION</scope>
    <source>
        <strain evidence="1">cv. B73</strain>
    </source>
</reference>
<keyword evidence="2" id="KW-1185">Reference proteome</keyword>
<dbReference type="AlphaFoldDB" id="A0A804N6I7"/>
<sequence>MEQAVGVSGRWRSSRFVRAKRERGRGSWAEGANERGEVCKQGVGLKRGAGARMWPENARSWVRPRRGDRGREADRLCSFQPRSDGGISCLSLDAKKGLGSTTVGLVRYYLENLLDSVGHIHALVQEIGTTGIVGTRTSAFKWHLSNVLAIGKEFL</sequence>
<dbReference type="Proteomes" id="UP000007305">
    <property type="component" value="Chromosome 3"/>
</dbReference>
<dbReference type="Gramene" id="Zm00001eb138810_T001">
    <property type="protein sequence ID" value="Zm00001eb138810_P001"/>
    <property type="gene ID" value="Zm00001eb138810"/>
</dbReference>
<evidence type="ECO:0000313" key="1">
    <source>
        <dbReference type="EnsemblPlants" id="Zm00001eb138810_P001"/>
    </source>
</evidence>
<organism evidence="1 2">
    <name type="scientific">Zea mays</name>
    <name type="common">Maize</name>
    <dbReference type="NCBI Taxonomy" id="4577"/>
    <lineage>
        <taxon>Eukaryota</taxon>
        <taxon>Viridiplantae</taxon>
        <taxon>Streptophyta</taxon>
        <taxon>Embryophyta</taxon>
        <taxon>Tracheophyta</taxon>
        <taxon>Spermatophyta</taxon>
        <taxon>Magnoliopsida</taxon>
        <taxon>Liliopsida</taxon>
        <taxon>Poales</taxon>
        <taxon>Poaceae</taxon>
        <taxon>PACMAD clade</taxon>
        <taxon>Panicoideae</taxon>
        <taxon>Andropogonodae</taxon>
        <taxon>Andropogoneae</taxon>
        <taxon>Tripsacinae</taxon>
        <taxon>Zea</taxon>
    </lineage>
</organism>
<proteinExistence type="predicted"/>
<dbReference type="EnsemblPlants" id="Zm00001eb138810_T001">
    <property type="protein sequence ID" value="Zm00001eb138810_P001"/>
    <property type="gene ID" value="Zm00001eb138810"/>
</dbReference>
<reference evidence="1" key="2">
    <citation type="submission" date="2019-07" db="EMBL/GenBank/DDBJ databases">
        <authorList>
            <person name="Seetharam A."/>
            <person name="Woodhouse M."/>
            <person name="Cannon E."/>
        </authorList>
    </citation>
    <scope>NUCLEOTIDE SEQUENCE [LARGE SCALE GENOMIC DNA]</scope>
    <source>
        <strain evidence="1">cv. B73</strain>
    </source>
</reference>
<reference evidence="2" key="1">
    <citation type="submission" date="2015-12" db="EMBL/GenBank/DDBJ databases">
        <title>Update maize B73 reference genome by single molecule sequencing technologies.</title>
        <authorList>
            <consortium name="Maize Genome Sequencing Project"/>
            <person name="Ware D."/>
        </authorList>
    </citation>
    <scope>NUCLEOTIDE SEQUENCE [LARGE SCALE GENOMIC DNA]</scope>
    <source>
        <strain evidence="2">cv. B73</strain>
    </source>
</reference>
<dbReference type="InParanoid" id="A0A804N6I7"/>